<protein>
    <submittedName>
        <fullName evidence="1">Uncharacterized protein</fullName>
    </submittedName>
</protein>
<organism evidence="1 2">
    <name type="scientific">Rosistilla oblonga</name>
    <dbReference type="NCBI Taxonomy" id="2527990"/>
    <lineage>
        <taxon>Bacteria</taxon>
        <taxon>Pseudomonadati</taxon>
        <taxon>Planctomycetota</taxon>
        <taxon>Planctomycetia</taxon>
        <taxon>Pirellulales</taxon>
        <taxon>Pirellulaceae</taxon>
        <taxon>Rosistilla</taxon>
    </lineage>
</organism>
<sequence>MVQIKTFGSWMMVACLIGAIGCSSSTQSPTAARGEGSGTAAEARALIDLTANAYQTASAYRDKGYVRLDYSLAGEPFEDRAPLAVSFQSPNLLSIDAYAVQLSSDGKRLQATIEDPQTNHFDGQCLSVPVSDRLTLEEVYADPMVAQFAGSGMGGPAPQLELLLSDNPLAAWLQAPAELALGKRQSVDGHACQSVVIDAEPLRYVLWIDVEDYLIRRLELPWQAIAPGLANDPQLTDASLTIELAGAEFERRLPAKVFALQTPPMSVQVTTLINPPPAAPHALVGSRVSSFRLPESTGRFDVNESGSGRPATVLMWIANHGSSQQAAVALQQAIDALPQEVQQRIHPAVVMAEPQSSADTGRMLRSWGVGMPWIDDTQAVGRDVFQITEAPCLVVLGADGSIELHQQRLNDALLQVLPAILTEVSDRQPVGRRAREQYIASQASYRRLLSQRSGLQFPLSTESNLLTAKIRSNQNLR</sequence>
<evidence type="ECO:0000313" key="1">
    <source>
        <dbReference type="EMBL" id="QDV59248.1"/>
    </source>
</evidence>
<dbReference type="Proteomes" id="UP000316770">
    <property type="component" value="Chromosome"/>
</dbReference>
<reference evidence="1 2" key="1">
    <citation type="submission" date="2019-02" db="EMBL/GenBank/DDBJ databases">
        <title>Deep-cultivation of Planctomycetes and their phenomic and genomic characterization uncovers novel biology.</title>
        <authorList>
            <person name="Wiegand S."/>
            <person name="Jogler M."/>
            <person name="Boedeker C."/>
            <person name="Pinto D."/>
            <person name="Vollmers J."/>
            <person name="Rivas-Marin E."/>
            <person name="Kohn T."/>
            <person name="Peeters S.H."/>
            <person name="Heuer A."/>
            <person name="Rast P."/>
            <person name="Oberbeckmann S."/>
            <person name="Bunk B."/>
            <person name="Jeske O."/>
            <person name="Meyerdierks A."/>
            <person name="Storesund J.E."/>
            <person name="Kallscheuer N."/>
            <person name="Luecker S."/>
            <person name="Lage O.M."/>
            <person name="Pohl T."/>
            <person name="Merkel B.J."/>
            <person name="Hornburger P."/>
            <person name="Mueller R.-W."/>
            <person name="Bruemmer F."/>
            <person name="Labrenz M."/>
            <person name="Spormann A.M."/>
            <person name="Op den Camp H."/>
            <person name="Overmann J."/>
            <person name="Amann R."/>
            <person name="Jetten M.S.M."/>
            <person name="Mascher T."/>
            <person name="Medema M.H."/>
            <person name="Devos D.P."/>
            <person name="Kaster A.-K."/>
            <person name="Ovreas L."/>
            <person name="Rohde M."/>
            <person name="Galperin M.Y."/>
            <person name="Jogler C."/>
        </authorList>
    </citation>
    <scope>NUCLEOTIDE SEQUENCE [LARGE SCALE GENOMIC DNA]</scope>
    <source>
        <strain evidence="1 2">Mal33</strain>
    </source>
</reference>
<dbReference type="EMBL" id="CP036318">
    <property type="protein sequence ID" value="QDV59248.1"/>
    <property type="molecule type" value="Genomic_DNA"/>
</dbReference>
<gene>
    <name evidence="1" type="ORF">Mal33_52760</name>
</gene>
<name>A0A518J1N7_9BACT</name>
<keyword evidence="2" id="KW-1185">Reference proteome</keyword>
<accession>A0A518J1N7</accession>
<dbReference type="PROSITE" id="PS51257">
    <property type="entry name" value="PROKAR_LIPOPROTEIN"/>
    <property type="match status" value="1"/>
</dbReference>
<proteinExistence type="predicted"/>
<dbReference type="AlphaFoldDB" id="A0A518J1N7"/>
<evidence type="ECO:0000313" key="2">
    <source>
        <dbReference type="Proteomes" id="UP000316770"/>
    </source>
</evidence>